<evidence type="ECO:0000256" key="6">
    <source>
        <dbReference type="SAM" id="SignalP"/>
    </source>
</evidence>
<feature type="signal peptide" evidence="6">
    <location>
        <begin position="1"/>
        <end position="18"/>
    </location>
</feature>
<keyword evidence="8" id="KW-0119">Carbohydrate metabolism</keyword>
<evidence type="ECO:0000313" key="9">
    <source>
        <dbReference type="Proteomes" id="UP000234275"/>
    </source>
</evidence>
<dbReference type="SUPFAM" id="SSF75005">
    <property type="entry name" value="Arabinanase/levansucrase/invertase"/>
    <property type="match status" value="1"/>
</dbReference>
<evidence type="ECO:0000256" key="3">
    <source>
        <dbReference type="ARBA" id="ARBA00022801"/>
    </source>
</evidence>
<name>A0A2I2G032_9EURO</name>
<dbReference type="InterPro" id="IPR013320">
    <property type="entry name" value="ConA-like_dom_sf"/>
</dbReference>
<keyword evidence="8" id="KW-0858">Xylan degradation</keyword>
<dbReference type="CDD" id="cd09001">
    <property type="entry name" value="GH43_FsAxh1-like"/>
    <property type="match status" value="1"/>
</dbReference>
<dbReference type="Pfam" id="PF17851">
    <property type="entry name" value="GH43_C2"/>
    <property type="match status" value="1"/>
</dbReference>
<keyword evidence="3 5" id="KW-0378">Hydrolase</keyword>
<dbReference type="EMBL" id="MSFO01000007">
    <property type="protein sequence ID" value="PLB46229.1"/>
    <property type="molecule type" value="Genomic_DNA"/>
</dbReference>
<accession>A0A2I2G032</accession>
<feature type="chain" id="PRO_5014165640" evidence="6">
    <location>
        <begin position="19"/>
        <end position="518"/>
    </location>
</feature>
<dbReference type="Proteomes" id="UP000234275">
    <property type="component" value="Unassembled WGS sequence"/>
</dbReference>
<dbReference type="SUPFAM" id="SSF49899">
    <property type="entry name" value="Concanavalin A-like lectins/glucanases"/>
    <property type="match status" value="1"/>
</dbReference>
<protein>
    <submittedName>
        <fullName evidence="8">Glycosyl hydrolase/xylanase</fullName>
    </submittedName>
</protein>
<comment type="similarity">
    <text evidence="1 5">Belongs to the glycosyl hydrolase 43 family.</text>
</comment>
<evidence type="ECO:0000256" key="2">
    <source>
        <dbReference type="ARBA" id="ARBA00022729"/>
    </source>
</evidence>
<keyword evidence="8" id="KW-0624">Polysaccharide degradation</keyword>
<keyword evidence="9" id="KW-1185">Reference proteome</keyword>
<dbReference type="GeneID" id="36559484"/>
<keyword evidence="4 5" id="KW-0326">Glycosidase</keyword>
<dbReference type="AlphaFoldDB" id="A0A2I2G032"/>
<dbReference type="InterPro" id="IPR023296">
    <property type="entry name" value="Glyco_hydro_beta-prop_sf"/>
</dbReference>
<dbReference type="OrthoDB" id="2139957at2759"/>
<dbReference type="Gene3D" id="2.60.120.200">
    <property type="match status" value="1"/>
</dbReference>
<dbReference type="PANTHER" id="PTHR42812:SF15">
    <property type="entry name" value="HYDROLASE, PUTATIVE (AFU_ORTHOLOGUE AFUA_2G00930)-RELATED"/>
    <property type="match status" value="1"/>
</dbReference>
<comment type="caution">
    <text evidence="8">The sequence shown here is derived from an EMBL/GenBank/DDBJ whole genome shotgun (WGS) entry which is preliminary data.</text>
</comment>
<evidence type="ECO:0000256" key="4">
    <source>
        <dbReference type="ARBA" id="ARBA00023295"/>
    </source>
</evidence>
<dbReference type="Pfam" id="PF04616">
    <property type="entry name" value="Glyco_hydro_43"/>
    <property type="match status" value="1"/>
</dbReference>
<evidence type="ECO:0000256" key="1">
    <source>
        <dbReference type="ARBA" id="ARBA00009865"/>
    </source>
</evidence>
<dbReference type="GO" id="GO:0045493">
    <property type="term" value="P:xylan catabolic process"/>
    <property type="evidence" value="ECO:0007669"/>
    <property type="project" value="UniProtKB-KW"/>
</dbReference>
<evidence type="ECO:0000259" key="7">
    <source>
        <dbReference type="Pfam" id="PF17851"/>
    </source>
</evidence>
<dbReference type="VEuPathDB" id="FungiDB:P170DRAFT_458326"/>
<keyword evidence="2 6" id="KW-0732">Signal</keyword>
<organism evidence="8 9">
    <name type="scientific">Aspergillus steynii IBT 23096</name>
    <dbReference type="NCBI Taxonomy" id="1392250"/>
    <lineage>
        <taxon>Eukaryota</taxon>
        <taxon>Fungi</taxon>
        <taxon>Dikarya</taxon>
        <taxon>Ascomycota</taxon>
        <taxon>Pezizomycotina</taxon>
        <taxon>Eurotiomycetes</taxon>
        <taxon>Eurotiomycetidae</taxon>
        <taxon>Eurotiales</taxon>
        <taxon>Aspergillaceae</taxon>
        <taxon>Aspergillus</taxon>
        <taxon>Aspergillus subgen. Circumdati</taxon>
    </lineage>
</organism>
<evidence type="ECO:0000313" key="8">
    <source>
        <dbReference type="EMBL" id="PLB46229.1"/>
    </source>
</evidence>
<dbReference type="STRING" id="1392250.A0A2I2G032"/>
<dbReference type="RefSeq" id="XP_024701531.1">
    <property type="nucleotide sequence ID" value="XM_024851785.1"/>
</dbReference>
<reference evidence="8 9" key="1">
    <citation type="submission" date="2016-12" db="EMBL/GenBank/DDBJ databases">
        <title>The genomes of Aspergillus section Nigri reveals drivers in fungal speciation.</title>
        <authorList>
            <consortium name="DOE Joint Genome Institute"/>
            <person name="Vesth T.C."/>
            <person name="Nybo J."/>
            <person name="Theobald S."/>
            <person name="Brandl J."/>
            <person name="Frisvad J.C."/>
            <person name="Nielsen K.F."/>
            <person name="Lyhne E.K."/>
            <person name="Kogle M.E."/>
            <person name="Kuo A."/>
            <person name="Riley R."/>
            <person name="Clum A."/>
            <person name="Nolan M."/>
            <person name="Lipzen A."/>
            <person name="Salamov A."/>
            <person name="Henrissat B."/>
            <person name="Wiebenga A."/>
            <person name="De Vries R.P."/>
            <person name="Grigoriev I.V."/>
            <person name="Mortensen U.H."/>
            <person name="Andersen M.R."/>
            <person name="Baker S.E."/>
        </authorList>
    </citation>
    <scope>NUCLEOTIDE SEQUENCE [LARGE SCALE GENOMIC DNA]</scope>
    <source>
        <strain evidence="8 9">IBT 23096</strain>
    </source>
</reference>
<dbReference type="InterPro" id="IPR006710">
    <property type="entry name" value="Glyco_hydro_43"/>
</dbReference>
<dbReference type="InterPro" id="IPR041542">
    <property type="entry name" value="GH43_C2"/>
</dbReference>
<feature type="domain" description="Beta-xylosidase C-terminal Concanavalin A-like" evidence="7">
    <location>
        <begin position="320"/>
        <end position="514"/>
    </location>
</feature>
<dbReference type="Gene3D" id="2.115.10.20">
    <property type="entry name" value="Glycosyl hydrolase domain, family 43"/>
    <property type="match status" value="1"/>
</dbReference>
<evidence type="ECO:0000256" key="5">
    <source>
        <dbReference type="RuleBase" id="RU361187"/>
    </source>
</evidence>
<proteinExistence type="inferred from homology"/>
<sequence length="518" mass="56869">MKVAGSVALLGLSALTQAQSTFTNPVLWEDLADIDVIRVNDTFYYSASTMHYSPGAPVLRSYNLADWEYIGHSVPELDWGSDYSLEDGKRAYVRGIWASTIQYRPSDQTFFWLGCIDSSTTYIYTADTPEGPWEKSGTIPRCYYDAGLLVDSDDTMYVAYDKYNISVAQLSPDGLSEVKSEVVYRAPADIGYLEGARFYNINGAHYIWLTRPASDQFVLKSTSGPFGPYELREVVIGVNAPVAGAGSPHQGALVDTPDGDWYYMAFIDAYPGGRIPVLAPVEWDEDGWPSVTLDSGAWGSSYPLPSVSTDKTVSPIPTSYTFEESTLSAEWEWNHNPDNSKWSLDNGLILQAATVTDDLYAARNTLTRRIPGPKSSAIIHLDISSMTNGDRAGLSLFRDSSAWIGIRRDDGTSRVSMTNGLTMNTDWSTKSKGSEEAGADVSGDEIWLRATIDITPGTGRKGSFAYSTDGTSFTDLGGELTLNSDWPFFLGYRYGIFNYATEELGGKVTVKKFELGSE</sequence>
<dbReference type="PANTHER" id="PTHR42812">
    <property type="entry name" value="BETA-XYLOSIDASE"/>
    <property type="match status" value="1"/>
</dbReference>
<gene>
    <name evidence="8" type="ORF">P170DRAFT_458326</name>
</gene>
<dbReference type="GO" id="GO:0004553">
    <property type="term" value="F:hydrolase activity, hydrolyzing O-glycosyl compounds"/>
    <property type="evidence" value="ECO:0007669"/>
    <property type="project" value="InterPro"/>
</dbReference>
<dbReference type="InterPro" id="IPR051795">
    <property type="entry name" value="Glycosyl_Hydrlase_43"/>
</dbReference>